<keyword evidence="1" id="KW-1133">Transmembrane helix</keyword>
<keyword evidence="1" id="KW-0472">Membrane</keyword>
<keyword evidence="1" id="KW-0812">Transmembrane</keyword>
<evidence type="ECO:0000313" key="2">
    <source>
        <dbReference type="EMBL" id="KAF4338180.1"/>
    </source>
</evidence>
<feature type="transmembrane region" description="Helical" evidence="1">
    <location>
        <begin position="12"/>
        <end position="36"/>
    </location>
</feature>
<gene>
    <name evidence="2" type="ORF">FBEOM_7922</name>
</gene>
<accession>A0A9P5AG60</accession>
<reference evidence="2" key="2">
    <citation type="submission" date="2020-02" db="EMBL/GenBank/DDBJ databases">
        <title>Identification and distribution of gene clusters putatively required for synthesis of sphingolipid metabolism inhibitors in phylogenetically diverse species of the filamentous fungus Fusarium.</title>
        <authorList>
            <person name="Kim H.-S."/>
            <person name="Busman M."/>
            <person name="Brown D.W."/>
            <person name="Divon H."/>
            <person name="Uhlig S."/>
            <person name="Proctor R.H."/>
        </authorList>
    </citation>
    <scope>NUCLEOTIDE SEQUENCE</scope>
    <source>
        <strain evidence="2">NRRL 25174</strain>
    </source>
</reference>
<evidence type="ECO:0000256" key="1">
    <source>
        <dbReference type="SAM" id="Phobius"/>
    </source>
</evidence>
<protein>
    <submittedName>
        <fullName evidence="2">Uncharacterized protein</fullName>
    </submittedName>
</protein>
<evidence type="ECO:0000313" key="3">
    <source>
        <dbReference type="Proteomes" id="UP000730481"/>
    </source>
</evidence>
<proteinExistence type="predicted"/>
<keyword evidence="3" id="KW-1185">Reference proteome</keyword>
<dbReference type="EMBL" id="PVQB02000361">
    <property type="protein sequence ID" value="KAF4338180.1"/>
    <property type="molecule type" value="Genomic_DNA"/>
</dbReference>
<comment type="caution">
    <text evidence="2">The sequence shown here is derived from an EMBL/GenBank/DDBJ whole genome shotgun (WGS) entry which is preliminary data.</text>
</comment>
<organism evidence="2 3">
    <name type="scientific">Fusarium beomiforme</name>
    <dbReference type="NCBI Taxonomy" id="44412"/>
    <lineage>
        <taxon>Eukaryota</taxon>
        <taxon>Fungi</taxon>
        <taxon>Dikarya</taxon>
        <taxon>Ascomycota</taxon>
        <taxon>Pezizomycotina</taxon>
        <taxon>Sordariomycetes</taxon>
        <taxon>Hypocreomycetidae</taxon>
        <taxon>Hypocreales</taxon>
        <taxon>Nectriaceae</taxon>
        <taxon>Fusarium</taxon>
        <taxon>Fusarium burgessii species complex</taxon>
    </lineage>
</organism>
<dbReference type="Proteomes" id="UP000730481">
    <property type="component" value="Unassembled WGS sequence"/>
</dbReference>
<sequence>MMSTSSRDAVFMGLNAIIAAGGPIVTTTCFLVVRLVGATPNFALYRLNPREPHLILFCTIRHALAQEPSPCRRRRLNPQNSSLILAPALLPARLSHCLLTPPVETPLLLRMTQATTPAAMLEIDNPSTGTRSEGRL</sequence>
<name>A0A9P5AG60_9HYPO</name>
<dbReference type="AlphaFoldDB" id="A0A9P5AG60"/>
<reference evidence="2" key="1">
    <citation type="journal article" date="2017" name="Mycologia">
        <title>Fusarium algeriense, sp. nov., a novel toxigenic crown rot pathogen of durum wheat from Algeria is nested in the Fusarium burgessii species complex.</title>
        <authorList>
            <person name="Laraba I."/>
            <person name="Keddad A."/>
            <person name="Boureghda H."/>
            <person name="Abdallah N."/>
            <person name="Vaughan M.M."/>
            <person name="Proctor R.H."/>
            <person name="Busman M."/>
            <person name="O'Donnell K."/>
        </authorList>
    </citation>
    <scope>NUCLEOTIDE SEQUENCE</scope>
    <source>
        <strain evidence="2">NRRL 25174</strain>
    </source>
</reference>